<dbReference type="Proteomes" id="UP000712600">
    <property type="component" value="Unassembled WGS sequence"/>
</dbReference>
<feature type="compositionally biased region" description="Basic and acidic residues" evidence="1">
    <location>
        <begin position="21"/>
        <end position="49"/>
    </location>
</feature>
<organism evidence="2 3">
    <name type="scientific">Brassica cretica</name>
    <name type="common">Mustard</name>
    <dbReference type="NCBI Taxonomy" id="69181"/>
    <lineage>
        <taxon>Eukaryota</taxon>
        <taxon>Viridiplantae</taxon>
        <taxon>Streptophyta</taxon>
        <taxon>Embryophyta</taxon>
        <taxon>Tracheophyta</taxon>
        <taxon>Spermatophyta</taxon>
        <taxon>Magnoliopsida</taxon>
        <taxon>eudicotyledons</taxon>
        <taxon>Gunneridae</taxon>
        <taxon>Pentapetalae</taxon>
        <taxon>rosids</taxon>
        <taxon>malvids</taxon>
        <taxon>Brassicales</taxon>
        <taxon>Brassicaceae</taxon>
        <taxon>Brassiceae</taxon>
        <taxon>Brassica</taxon>
    </lineage>
</organism>
<dbReference type="EMBL" id="QGKX02001290">
    <property type="protein sequence ID" value="KAF3536143.1"/>
    <property type="molecule type" value="Genomic_DNA"/>
</dbReference>
<evidence type="ECO:0000313" key="3">
    <source>
        <dbReference type="Proteomes" id="UP000712600"/>
    </source>
</evidence>
<protein>
    <submittedName>
        <fullName evidence="2">Uncharacterized protein</fullName>
    </submittedName>
</protein>
<proteinExistence type="predicted"/>
<name>A0A8S9Q8H0_BRACR</name>
<reference evidence="2" key="1">
    <citation type="submission" date="2019-12" db="EMBL/GenBank/DDBJ databases">
        <title>Genome sequencing and annotation of Brassica cretica.</title>
        <authorList>
            <person name="Studholme D.J."/>
            <person name="Sarris P."/>
        </authorList>
    </citation>
    <scope>NUCLEOTIDE SEQUENCE</scope>
    <source>
        <strain evidence="2">PFS-109/04</strain>
        <tissue evidence="2">Leaf</tissue>
    </source>
</reference>
<accession>A0A8S9Q8H0</accession>
<gene>
    <name evidence="2" type="ORF">F2Q69_00022665</name>
</gene>
<evidence type="ECO:0000313" key="2">
    <source>
        <dbReference type="EMBL" id="KAF3536143.1"/>
    </source>
</evidence>
<feature type="region of interest" description="Disordered" evidence="1">
    <location>
        <begin position="1"/>
        <end position="91"/>
    </location>
</feature>
<evidence type="ECO:0000256" key="1">
    <source>
        <dbReference type="SAM" id="MobiDB-lite"/>
    </source>
</evidence>
<sequence>MTHEEFAAKNPHPHRPVYINIDRDSDPANDQHQETVIDRQPPESIDRRAPLTYRVHMPKIDDARHNALRPKPKPSENPPEAARTPSDDGIL</sequence>
<comment type="caution">
    <text evidence="2">The sequence shown here is derived from an EMBL/GenBank/DDBJ whole genome shotgun (WGS) entry which is preliminary data.</text>
</comment>
<dbReference type="AlphaFoldDB" id="A0A8S9Q8H0"/>